<evidence type="ECO:0000313" key="1">
    <source>
        <dbReference type="EMBL" id="CAE0410594.1"/>
    </source>
</evidence>
<proteinExistence type="predicted"/>
<organism evidence="1">
    <name type="scientific">Amphora coffeiformis</name>
    <dbReference type="NCBI Taxonomy" id="265554"/>
    <lineage>
        <taxon>Eukaryota</taxon>
        <taxon>Sar</taxon>
        <taxon>Stramenopiles</taxon>
        <taxon>Ochrophyta</taxon>
        <taxon>Bacillariophyta</taxon>
        <taxon>Bacillariophyceae</taxon>
        <taxon>Bacillariophycidae</taxon>
        <taxon>Thalassiophysales</taxon>
        <taxon>Catenulaceae</taxon>
        <taxon>Amphora</taxon>
    </lineage>
</organism>
<reference evidence="1" key="1">
    <citation type="submission" date="2021-01" db="EMBL/GenBank/DDBJ databases">
        <authorList>
            <person name="Corre E."/>
            <person name="Pelletier E."/>
            <person name="Niang G."/>
            <person name="Scheremetjew M."/>
            <person name="Finn R."/>
            <person name="Kale V."/>
            <person name="Holt S."/>
            <person name="Cochrane G."/>
            <person name="Meng A."/>
            <person name="Brown T."/>
            <person name="Cohen L."/>
        </authorList>
    </citation>
    <scope>NUCLEOTIDE SEQUENCE</scope>
    <source>
        <strain evidence="1">CCMP127</strain>
    </source>
</reference>
<accession>A0A7S3L3L0</accession>
<name>A0A7S3L3L0_9STRA</name>
<sequence length="113" mass="12980">MWASETLHALWWHAYVSTSHTNIRRCGRTERGQVIVSKATANYDISNNDLTLPPPFCGTLRHEPLLIYKERRQKQSLVLLSVVCRHVEHNEVATRKATKETKSQAKFANWPPG</sequence>
<dbReference type="EMBL" id="HBIM01009551">
    <property type="protein sequence ID" value="CAE0410594.1"/>
    <property type="molecule type" value="Transcribed_RNA"/>
</dbReference>
<gene>
    <name evidence="1" type="ORF">ACOF00016_LOCUS8045</name>
</gene>
<protein>
    <submittedName>
        <fullName evidence="1">Uncharacterized protein</fullName>
    </submittedName>
</protein>
<dbReference type="AlphaFoldDB" id="A0A7S3L3L0"/>